<dbReference type="AlphaFoldDB" id="A0A1H7I8S1"/>
<protein>
    <submittedName>
        <fullName evidence="2">TIGR03086 family protein</fullName>
    </submittedName>
</protein>
<organism evidence="2 3">
    <name type="scientific">Rhodococcus maanshanensis</name>
    <dbReference type="NCBI Taxonomy" id="183556"/>
    <lineage>
        <taxon>Bacteria</taxon>
        <taxon>Bacillati</taxon>
        <taxon>Actinomycetota</taxon>
        <taxon>Actinomycetes</taxon>
        <taxon>Mycobacteriales</taxon>
        <taxon>Nocardiaceae</taxon>
        <taxon>Rhodococcus</taxon>
    </lineage>
</organism>
<proteinExistence type="predicted"/>
<dbReference type="InterPro" id="IPR017517">
    <property type="entry name" value="Maleyloyr_isom"/>
</dbReference>
<dbReference type="RefSeq" id="WP_072754383.1">
    <property type="nucleotide sequence ID" value="NZ_FOAW01000002.1"/>
</dbReference>
<feature type="domain" description="Mycothiol-dependent maleylpyruvate isomerase metal-binding" evidence="1">
    <location>
        <begin position="12"/>
        <end position="127"/>
    </location>
</feature>
<dbReference type="Proteomes" id="UP000198677">
    <property type="component" value="Unassembled WGS sequence"/>
</dbReference>
<dbReference type="EMBL" id="FOAW01000002">
    <property type="protein sequence ID" value="SEK58963.1"/>
    <property type="molecule type" value="Genomic_DNA"/>
</dbReference>
<dbReference type="SUPFAM" id="SSF109854">
    <property type="entry name" value="DinB/YfiT-like putative metalloenzymes"/>
    <property type="match status" value="1"/>
</dbReference>
<reference evidence="3" key="1">
    <citation type="submission" date="2016-10" db="EMBL/GenBank/DDBJ databases">
        <authorList>
            <person name="Varghese N."/>
            <person name="Submissions S."/>
        </authorList>
    </citation>
    <scope>NUCLEOTIDE SEQUENCE [LARGE SCALE GENOMIC DNA]</scope>
    <source>
        <strain evidence="3">DSM 44675</strain>
    </source>
</reference>
<dbReference type="Pfam" id="PF11716">
    <property type="entry name" value="MDMPI_N"/>
    <property type="match status" value="1"/>
</dbReference>
<dbReference type="InterPro" id="IPR024344">
    <property type="entry name" value="MDMPI_metal-binding"/>
</dbReference>
<dbReference type="Gene3D" id="1.20.120.450">
    <property type="entry name" value="dinb family like domain"/>
    <property type="match status" value="1"/>
</dbReference>
<dbReference type="NCBIfam" id="TIGR03083">
    <property type="entry name" value="maleylpyruvate isomerase family mycothiol-dependent enzyme"/>
    <property type="match status" value="1"/>
</dbReference>
<evidence type="ECO:0000313" key="3">
    <source>
        <dbReference type="Proteomes" id="UP000198677"/>
    </source>
</evidence>
<name>A0A1H7I8S1_9NOCA</name>
<dbReference type="InterPro" id="IPR034660">
    <property type="entry name" value="DinB/YfiT-like"/>
</dbReference>
<evidence type="ECO:0000259" key="1">
    <source>
        <dbReference type="Pfam" id="PF11716"/>
    </source>
</evidence>
<dbReference type="OrthoDB" id="5185819at2"/>
<dbReference type="NCBIfam" id="TIGR03086">
    <property type="entry name" value="TIGR03086 family metal-binding protein"/>
    <property type="match status" value="1"/>
</dbReference>
<gene>
    <name evidence="2" type="ORF">SAMN05444583_102364</name>
</gene>
<accession>A0A1H7I8S1</accession>
<dbReference type="InterPro" id="IPR017520">
    <property type="entry name" value="CHP03086"/>
</dbReference>
<keyword evidence="3" id="KW-1185">Reference proteome</keyword>
<dbReference type="GO" id="GO:0046872">
    <property type="term" value="F:metal ion binding"/>
    <property type="evidence" value="ECO:0007669"/>
    <property type="project" value="InterPro"/>
</dbReference>
<evidence type="ECO:0000313" key="2">
    <source>
        <dbReference type="EMBL" id="SEK58963.1"/>
    </source>
</evidence>
<sequence length="185" mass="19951">MTTTTSNADLYRRLAADLTRRVEAVPTDRWENTSPCEGWTARDVLRHVIETQSFPVNAAGMTLPAVPDPDVDPVGAWTQTRDAVQAILDDPERADREYEGQMGTAKVSDTFGSFYTFDLVVHGWDIAKATGADTAIDPGDLAMLARFAERMGEALHGPGVCGPVVAVPADADEQSRVLGLLGRHA</sequence>